<reference evidence="12 13" key="1">
    <citation type="submission" date="2016-04" db="EMBL/GenBank/DDBJ databases">
        <title>A degradative enzymes factory behind the ericoid mycorrhizal symbiosis.</title>
        <authorList>
            <consortium name="DOE Joint Genome Institute"/>
            <person name="Martino E."/>
            <person name="Morin E."/>
            <person name="Grelet G."/>
            <person name="Kuo A."/>
            <person name="Kohler A."/>
            <person name="Daghino S."/>
            <person name="Barry K."/>
            <person name="Choi C."/>
            <person name="Cichocki N."/>
            <person name="Clum A."/>
            <person name="Copeland A."/>
            <person name="Hainaut M."/>
            <person name="Haridas S."/>
            <person name="Labutti K."/>
            <person name="Lindquist E."/>
            <person name="Lipzen A."/>
            <person name="Khouja H.-R."/>
            <person name="Murat C."/>
            <person name="Ohm R."/>
            <person name="Olson A."/>
            <person name="Spatafora J."/>
            <person name="Veneault-Fourrey C."/>
            <person name="Henrissat B."/>
            <person name="Grigoriev I."/>
            <person name="Martin F."/>
            <person name="Perotto S."/>
        </authorList>
    </citation>
    <scope>NUCLEOTIDE SEQUENCE [LARGE SCALE GENOMIC DNA]</scope>
    <source>
        <strain evidence="12 13">F</strain>
    </source>
</reference>
<dbReference type="EC" id="2.3.2.31" evidence="2"/>
<evidence type="ECO:0000256" key="2">
    <source>
        <dbReference type="ARBA" id="ARBA00012251"/>
    </source>
</evidence>
<keyword evidence="13" id="KW-1185">Reference proteome</keyword>
<dbReference type="SUPFAM" id="SSF57850">
    <property type="entry name" value="RING/U-box"/>
    <property type="match status" value="2"/>
</dbReference>
<sequence length="675" mass="75764">MEATDEEVNSVLTDALNGYLKIISLEQKLHEASQPRRGKSVETETDAARIQYFQSRISVAETCLQFAGRISTSVKAWAAGEPEKLEKNVTMEDLMNLMSPSVDRFLLPVKEDDEPFLNPLTGQWIQPINSPQSAGPSNWRESCMPKDLDYPKKEKINDLPPTAKGKDEEGTTIVLPQEVEDLIDLSISDVHEPSNPPHFSDFFGLLHETSETSYITTERDNIQPSLNPFSDHYQSPDSPGFDTPRTSTSHTQSRSDSPAHSFKIAPLTFEAELAAARKLQSEWAQDDAKYELPTMETTSVSQFDLKYPPVESFTSINQFQLDYPPIDTNFELDLLTAQRLQAEYDTEQQEQESYARQAQRAEQDQFSYIDGDMAEARRLQSEWEAQDASAQQDVQYWQTMWQQEDQQMAAQAEFARGLLREEEDRAEGIKKDVAAALAAQAQWEADAIELQKQVKRAAEEADRREAEERERLEREEAARRAEEERRAKMAECVSCMEEGERKDMLVLGCTHAYCGGCIAEAVKSALKSRSPFKCCKVTPPAPSLARFLSAPLLQSYNVLLLELSTPNPKYCSNARCSLFLAPSSITGPLAICPSCRTRTCALCSGAEHPGVCKQDLAGQKVLELAGKKGWKSCPNCNFVLERTEGCLHMTCRCGAQWCYNCLANWGSCQSKCARR</sequence>
<evidence type="ECO:0000256" key="7">
    <source>
        <dbReference type="ARBA" id="ARBA00022786"/>
    </source>
</evidence>
<dbReference type="OrthoDB" id="10009520at2759"/>
<keyword evidence="4" id="KW-0479">Metal-binding</keyword>
<evidence type="ECO:0000256" key="5">
    <source>
        <dbReference type="ARBA" id="ARBA00022737"/>
    </source>
</evidence>
<dbReference type="InterPro" id="IPR017907">
    <property type="entry name" value="Znf_RING_CS"/>
</dbReference>
<accession>A0A2J6QY95</accession>
<evidence type="ECO:0000259" key="11">
    <source>
        <dbReference type="PROSITE" id="PS51873"/>
    </source>
</evidence>
<evidence type="ECO:0000313" key="13">
    <source>
        <dbReference type="Proteomes" id="UP000235786"/>
    </source>
</evidence>
<keyword evidence="7" id="KW-0833">Ubl conjugation pathway</keyword>
<evidence type="ECO:0000256" key="6">
    <source>
        <dbReference type="ARBA" id="ARBA00022771"/>
    </source>
</evidence>
<dbReference type="STRING" id="1149755.A0A2J6QY95"/>
<feature type="compositionally biased region" description="Polar residues" evidence="10">
    <location>
        <begin position="221"/>
        <end position="237"/>
    </location>
</feature>
<evidence type="ECO:0000256" key="1">
    <source>
        <dbReference type="ARBA" id="ARBA00001798"/>
    </source>
</evidence>
<name>A0A2J6QY95_HYAVF</name>
<dbReference type="SMART" id="SM00647">
    <property type="entry name" value="IBR"/>
    <property type="match status" value="2"/>
</dbReference>
<evidence type="ECO:0000256" key="3">
    <source>
        <dbReference type="ARBA" id="ARBA00022679"/>
    </source>
</evidence>
<dbReference type="CDD" id="cd22584">
    <property type="entry name" value="Rcat_RBR_unk"/>
    <property type="match status" value="1"/>
</dbReference>
<gene>
    <name evidence="12" type="ORF">L207DRAFT_472599</name>
</gene>
<feature type="region of interest" description="Disordered" evidence="10">
    <location>
        <begin position="150"/>
        <end position="169"/>
    </location>
</feature>
<dbReference type="PROSITE" id="PS00518">
    <property type="entry name" value="ZF_RING_1"/>
    <property type="match status" value="1"/>
</dbReference>
<keyword evidence="8" id="KW-0862">Zinc</keyword>
<feature type="coiled-coil region" evidence="9">
    <location>
        <begin position="419"/>
        <end position="487"/>
    </location>
</feature>
<dbReference type="InterPro" id="IPR044066">
    <property type="entry name" value="TRIAD_supradom"/>
</dbReference>
<evidence type="ECO:0000256" key="4">
    <source>
        <dbReference type="ARBA" id="ARBA00022723"/>
    </source>
</evidence>
<evidence type="ECO:0000256" key="9">
    <source>
        <dbReference type="SAM" id="Coils"/>
    </source>
</evidence>
<dbReference type="InterPro" id="IPR002867">
    <property type="entry name" value="IBR_dom"/>
</dbReference>
<dbReference type="CDD" id="cd20335">
    <property type="entry name" value="BRcat_RBR"/>
    <property type="match status" value="1"/>
</dbReference>
<dbReference type="GO" id="GO:0008270">
    <property type="term" value="F:zinc ion binding"/>
    <property type="evidence" value="ECO:0007669"/>
    <property type="project" value="UniProtKB-KW"/>
</dbReference>
<comment type="catalytic activity">
    <reaction evidence="1">
        <text>[E2 ubiquitin-conjugating enzyme]-S-ubiquitinyl-L-cysteine + [acceptor protein]-L-lysine = [E2 ubiquitin-conjugating enzyme]-L-cysteine + [acceptor protein]-N(6)-ubiquitinyl-L-lysine.</text>
        <dbReference type="EC" id="2.3.2.31"/>
    </reaction>
</comment>
<feature type="domain" description="RING-type" evidence="11">
    <location>
        <begin position="488"/>
        <end position="675"/>
    </location>
</feature>
<dbReference type="Gene3D" id="3.30.40.10">
    <property type="entry name" value="Zinc/RING finger domain, C3HC4 (zinc finger)"/>
    <property type="match status" value="1"/>
</dbReference>
<dbReference type="EMBL" id="KZ613963">
    <property type="protein sequence ID" value="PMD31237.1"/>
    <property type="molecule type" value="Genomic_DNA"/>
</dbReference>
<protein>
    <recommendedName>
        <fullName evidence="2">RBR-type E3 ubiquitin transferase</fullName>
        <ecNumber evidence="2">2.3.2.31</ecNumber>
    </recommendedName>
</protein>
<feature type="compositionally biased region" description="Polar residues" evidence="10">
    <location>
        <begin position="244"/>
        <end position="258"/>
    </location>
</feature>
<dbReference type="PROSITE" id="PS51873">
    <property type="entry name" value="TRIAD"/>
    <property type="match status" value="1"/>
</dbReference>
<dbReference type="Pfam" id="PF01485">
    <property type="entry name" value="IBR"/>
    <property type="match status" value="2"/>
</dbReference>
<evidence type="ECO:0000256" key="8">
    <source>
        <dbReference type="ARBA" id="ARBA00022833"/>
    </source>
</evidence>
<dbReference type="InterPro" id="IPR031127">
    <property type="entry name" value="E3_UB_ligase_RBR"/>
</dbReference>
<keyword evidence="5" id="KW-0677">Repeat</keyword>
<dbReference type="InterPro" id="IPR013083">
    <property type="entry name" value="Znf_RING/FYVE/PHD"/>
</dbReference>
<dbReference type="AlphaFoldDB" id="A0A2J6QY95"/>
<feature type="region of interest" description="Disordered" evidence="10">
    <location>
        <begin position="221"/>
        <end position="260"/>
    </location>
</feature>
<evidence type="ECO:0000313" key="12">
    <source>
        <dbReference type="EMBL" id="PMD31237.1"/>
    </source>
</evidence>
<feature type="coiled-coil region" evidence="9">
    <location>
        <begin position="337"/>
        <end position="364"/>
    </location>
</feature>
<keyword evidence="9" id="KW-0175">Coiled coil</keyword>
<evidence type="ECO:0000256" key="10">
    <source>
        <dbReference type="SAM" id="MobiDB-lite"/>
    </source>
</evidence>
<proteinExistence type="predicted"/>
<dbReference type="GO" id="GO:0061630">
    <property type="term" value="F:ubiquitin protein ligase activity"/>
    <property type="evidence" value="ECO:0007669"/>
    <property type="project" value="UniProtKB-EC"/>
</dbReference>
<organism evidence="12 13">
    <name type="scientific">Hyaloscypha variabilis (strain UAMH 11265 / GT02V1 / F)</name>
    <name type="common">Meliniomyces variabilis</name>
    <dbReference type="NCBI Taxonomy" id="1149755"/>
    <lineage>
        <taxon>Eukaryota</taxon>
        <taxon>Fungi</taxon>
        <taxon>Dikarya</taxon>
        <taxon>Ascomycota</taxon>
        <taxon>Pezizomycotina</taxon>
        <taxon>Leotiomycetes</taxon>
        <taxon>Helotiales</taxon>
        <taxon>Hyaloscyphaceae</taxon>
        <taxon>Hyaloscypha</taxon>
        <taxon>Hyaloscypha variabilis</taxon>
    </lineage>
</organism>
<dbReference type="Gene3D" id="1.20.120.1750">
    <property type="match status" value="1"/>
</dbReference>
<keyword evidence="3" id="KW-0808">Transferase</keyword>
<dbReference type="PANTHER" id="PTHR11685">
    <property type="entry name" value="RBR FAMILY RING FINGER AND IBR DOMAIN-CONTAINING"/>
    <property type="match status" value="1"/>
</dbReference>
<dbReference type="Proteomes" id="UP000235786">
    <property type="component" value="Unassembled WGS sequence"/>
</dbReference>
<keyword evidence="6" id="KW-0863">Zinc-finger</keyword>
<dbReference type="GO" id="GO:0016567">
    <property type="term" value="P:protein ubiquitination"/>
    <property type="evidence" value="ECO:0007669"/>
    <property type="project" value="InterPro"/>
</dbReference>